<dbReference type="RefSeq" id="WP_130502813.1">
    <property type="nucleotide sequence ID" value="NZ_SHLI01000001.1"/>
</dbReference>
<accession>A0A4Q8CZP6</accession>
<dbReference type="InterPro" id="IPR017871">
    <property type="entry name" value="ABC_transporter-like_CS"/>
</dbReference>
<dbReference type="PANTHER" id="PTHR24220">
    <property type="entry name" value="IMPORT ATP-BINDING PROTEIN"/>
    <property type="match status" value="1"/>
</dbReference>
<evidence type="ECO:0000313" key="10">
    <source>
        <dbReference type="Proteomes" id="UP000292298"/>
    </source>
</evidence>
<dbReference type="SMART" id="SM00382">
    <property type="entry name" value="AAA"/>
    <property type="match status" value="1"/>
</dbReference>
<name>A0A4Q8CZP6_9GAMM</name>
<evidence type="ECO:0000256" key="2">
    <source>
        <dbReference type="ARBA" id="ARBA00022448"/>
    </source>
</evidence>
<dbReference type="Proteomes" id="UP000292298">
    <property type="component" value="Unassembled WGS sequence"/>
</dbReference>
<keyword evidence="2" id="KW-0813">Transport</keyword>
<keyword evidence="3" id="KW-1003">Cell membrane</keyword>
<evidence type="ECO:0000313" key="9">
    <source>
        <dbReference type="EMBL" id="RZU98511.1"/>
    </source>
</evidence>
<feature type="domain" description="ABC transporter" evidence="8">
    <location>
        <begin position="8"/>
        <end position="227"/>
    </location>
</feature>
<keyword evidence="9" id="KW-0449">Lipoprotein</keyword>
<dbReference type="PROSITE" id="PS50893">
    <property type="entry name" value="ABC_TRANSPORTER_2"/>
    <property type="match status" value="1"/>
</dbReference>
<evidence type="ECO:0000256" key="4">
    <source>
        <dbReference type="ARBA" id="ARBA00022741"/>
    </source>
</evidence>
<dbReference type="Pfam" id="PF00005">
    <property type="entry name" value="ABC_tran"/>
    <property type="match status" value="1"/>
</dbReference>
<dbReference type="GO" id="GO:0016887">
    <property type="term" value="F:ATP hydrolysis activity"/>
    <property type="evidence" value="ECO:0007669"/>
    <property type="project" value="InterPro"/>
</dbReference>
<organism evidence="9 10">
    <name type="scientific">Spiribacter vilamensis</name>
    <dbReference type="NCBI Taxonomy" id="531306"/>
    <lineage>
        <taxon>Bacteria</taxon>
        <taxon>Pseudomonadati</taxon>
        <taxon>Pseudomonadota</taxon>
        <taxon>Gammaproteobacteria</taxon>
        <taxon>Chromatiales</taxon>
        <taxon>Ectothiorhodospiraceae</taxon>
        <taxon>Spiribacter</taxon>
    </lineage>
</organism>
<dbReference type="FunFam" id="3.40.50.300:FF:000230">
    <property type="entry name" value="Lipoprotein-releasing system ATP-binding protein LolD"/>
    <property type="match status" value="1"/>
</dbReference>
<dbReference type="InterPro" id="IPR003439">
    <property type="entry name" value="ABC_transporter-like_ATP-bd"/>
</dbReference>
<dbReference type="PANTHER" id="PTHR24220:SF689">
    <property type="entry name" value="LIPOPROTEIN-RELEASING SYSTEM ATP-BINDING PROTEIN LOLD"/>
    <property type="match status" value="1"/>
</dbReference>
<gene>
    <name evidence="9" type="ORF">EV698_0759</name>
</gene>
<dbReference type="GO" id="GO:0005886">
    <property type="term" value="C:plasma membrane"/>
    <property type="evidence" value="ECO:0007669"/>
    <property type="project" value="TreeGrafter"/>
</dbReference>
<dbReference type="InterPro" id="IPR027417">
    <property type="entry name" value="P-loop_NTPase"/>
</dbReference>
<evidence type="ECO:0000256" key="1">
    <source>
        <dbReference type="ARBA" id="ARBA00005417"/>
    </source>
</evidence>
<keyword evidence="4" id="KW-0547">Nucleotide-binding</keyword>
<dbReference type="EMBL" id="SHLI01000001">
    <property type="protein sequence ID" value="RZU98511.1"/>
    <property type="molecule type" value="Genomic_DNA"/>
</dbReference>
<dbReference type="InterPro" id="IPR017911">
    <property type="entry name" value="MacB-like_ATP-bd"/>
</dbReference>
<dbReference type="GO" id="GO:0005524">
    <property type="term" value="F:ATP binding"/>
    <property type="evidence" value="ECO:0007669"/>
    <property type="project" value="UniProtKB-KW"/>
</dbReference>
<dbReference type="PROSITE" id="PS00211">
    <property type="entry name" value="ABC_TRANSPORTER_1"/>
    <property type="match status" value="1"/>
</dbReference>
<dbReference type="AlphaFoldDB" id="A0A4Q8CZP6"/>
<protein>
    <submittedName>
        <fullName evidence="9">Lipoprotein-releasing system ATP-binding protein</fullName>
    </submittedName>
</protein>
<keyword evidence="5 9" id="KW-0067">ATP-binding</keyword>
<dbReference type="Gene3D" id="3.40.50.300">
    <property type="entry name" value="P-loop containing nucleotide triphosphate hydrolases"/>
    <property type="match status" value="1"/>
</dbReference>
<proteinExistence type="inferred from homology"/>
<keyword evidence="6" id="KW-1278">Translocase</keyword>
<dbReference type="InterPro" id="IPR015854">
    <property type="entry name" value="ABC_transpr_LolD-like"/>
</dbReference>
<dbReference type="InterPro" id="IPR003593">
    <property type="entry name" value="AAA+_ATPase"/>
</dbReference>
<sequence length="228" mass="24467">MNERAPVLECRGVGKGFHEGGLDVDVLRGLDFQVAPGEQIAILGRSGSGKSTLLQLLGGLEDPDSGEVRIADQPVSRLGAAARGRLRNRALGFVYQFHHLLGEFTAIENVAMPLLIRGEAIRDARAAAAAMLESVGLDHRLDHKPGELSGGERQRVAIARALVTRPACLLADEPTGNLDDQTAESVLALFQSLNRANETSVVLVTHDLDVAARMDRRMNLADGLLRIV</sequence>
<dbReference type="GO" id="GO:0044874">
    <property type="term" value="P:lipoprotein localization to outer membrane"/>
    <property type="evidence" value="ECO:0007669"/>
    <property type="project" value="TreeGrafter"/>
</dbReference>
<evidence type="ECO:0000256" key="6">
    <source>
        <dbReference type="ARBA" id="ARBA00022967"/>
    </source>
</evidence>
<keyword evidence="7" id="KW-0472">Membrane</keyword>
<evidence type="ECO:0000256" key="5">
    <source>
        <dbReference type="ARBA" id="ARBA00022840"/>
    </source>
</evidence>
<evidence type="ECO:0000256" key="7">
    <source>
        <dbReference type="ARBA" id="ARBA00023136"/>
    </source>
</evidence>
<dbReference type="SUPFAM" id="SSF52540">
    <property type="entry name" value="P-loop containing nucleoside triphosphate hydrolases"/>
    <property type="match status" value="1"/>
</dbReference>
<evidence type="ECO:0000259" key="8">
    <source>
        <dbReference type="PROSITE" id="PS50893"/>
    </source>
</evidence>
<dbReference type="CDD" id="cd03255">
    <property type="entry name" value="ABC_MJ0796_LolCDE_FtsE"/>
    <property type="match status" value="1"/>
</dbReference>
<dbReference type="OrthoDB" id="66958at2"/>
<evidence type="ECO:0000256" key="3">
    <source>
        <dbReference type="ARBA" id="ARBA00022475"/>
    </source>
</evidence>
<reference evidence="9 10" key="1">
    <citation type="submission" date="2019-02" db="EMBL/GenBank/DDBJ databases">
        <title>Genomic Encyclopedia of Type Strains, Phase IV (KMG-IV): sequencing the most valuable type-strain genomes for metagenomic binning, comparative biology and taxonomic classification.</title>
        <authorList>
            <person name="Goeker M."/>
        </authorList>
    </citation>
    <scope>NUCLEOTIDE SEQUENCE [LARGE SCALE GENOMIC DNA]</scope>
    <source>
        <strain evidence="9 10">DSM 21056</strain>
    </source>
</reference>
<dbReference type="GO" id="GO:0022857">
    <property type="term" value="F:transmembrane transporter activity"/>
    <property type="evidence" value="ECO:0007669"/>
    <property type="project" value="TreeGrafter"/>
</dbReference>
<keyword evidence="10" id="KW-1185">Reference proteome</keyword>
<dbReference type="GO" id="GO:0089705">
    <property type="term" value="P:protein localization to outer membrane"/>
    <property type="evidence" value="ECO:0007669"/>
    <property type="project" value="TreeGrafter"/>
</dbReference>
<comment type="caution">
    <text evidence="9">The sequence shown here is derived from an EMBL/GenBank/DDBJ whole genome shotgun (WGS) entry which is preliminary data.</text>
</comment>
<comment type="similarity">
    <text evidence="1">Belongs to the ABC transporter superfamily.</text>
</comment>